<evidence type="ECO:0000256" key="4">
    <source>
        <dbReference type="ARBA" id="ARBA00022840"/>
    </source>
</evidence>
<evidence type="ECO:0000256" key="2">
    <source>
        <dbReference type="ARBA" id="ARBA00022598"/>
    </source>
</evidence>
<dbReference type="Proteomes" id="UP000176631">
    <property type="component" value="Unassembled WGS sequence"/>
</dbReference>
<keyword evidence="3 10" id="KW-0547">Nucleotide-binding</keyword>
<keyword evidence="2 10" id="KW-0436">Ligase</keyword>
<proteinExistence type="inferred from homology"/>
<dbReference type="GO" id="GO:0005829">
    <property type="term" value="C:cytosol"/>
    <property type="evidence" value="ECO:0007669"/>
    <property type="project" value="TreeGrafter"/>
</dbReference>
<comment type="catalytic activity">
    <reaction evidence="7">
        <text>tRNA(Tyr) + L-tyrosine + ATP = L-tyrosyl-tRNA(Tyr) + AMP + diphosphate + H(+)</text>
        <dbReference type="Rhea" id="RHEA:10220"/>
        <dbReference type="Rhea" id="RHEA-COMP:9706"/>
        <dbReference type="Rhea" id="RHEA-COMP:9707"/>
        <dbReference type="ChEBI" id="CHEBI:15378"/>
        <dbReference type="ChEBI" id="CHEBI:30616"/>
        <dbReference type="ChEBI" id="CHEBI:33019"/>
        <dbReference type="ChEBI" id="CHEBI:58315"/>
        <dbReference type="ChEBI" id="CHEBI:78442"/>
        <dbReference type="ChEBI" id="CHEBI:78536"/>
        <dbReference type="ChEBI" id="CHEBI:456215"/>
        <dbReference type="EC" id="6.1.1.1"/>
    </reaction>
</comment>
<feature type="domain" description="RNA-binding S4" evidence="11">
    <location>
        <begin position="337"/>
        <end position="394"/>
    </location>
</feature>
<organism evidence="12 13">
    <name type="scientific">Candidatus Woykebacteria bacterium RBG_13_40_15</name>
    <dbReference type="NCBI Taxonomy" id="1802593"/>
    <lineage>
        <taxon>Bacteria</taxon>
        <taxon>Candidatus Woykeibacteriota</taxon>
    </lineage>
</organism>
<keyword evidence="4 10" id="KW-0067">ATP-binding</keyword>
<gene>
    <name evidence="12" type="ORF">A2172_04350</name>
</gene>
<dbReference type="InterPro" id="IPR014729">
    <property type="entry name" value="Rossmann-like_a/b/a_fold"/>
</dbReference>
<dbReference type="CDD" id="cd00805">
    <property type="entry name" value="TyrRS_core"/>
    <property type="match status" value="1"/>
</dbReference>
<dbReference type="Gene3D" id="3.10.290.10">
    <property type="entry name" value="RNA-binding S4 domain"/>
    <property type="match status" value="1"/>
</dbReference>
<evidence type="ECO:0000256" key="8">
    <source>
        <dbReference type="NCBIfam" id="TIGR00234"/>
    </source>
</evidence>
<sequence length="398" mass="45051">MKSMDGLESVLSRGVDSIYPSRNLLLEKLRRQKLRIYNGIDPTSTSIHLGHSIILRKLAQFQKLGHKIILVFGDFTGMVGDPSGKDTQRKPLTRRQVLENSSSYKSLVGKILDFKKNPPEIFFNSNWWDKVKAPEILEMLSHFTVQQLLERDMFQERIEKRRPIAASEFLYPILQGYDSVAIDTDVEIGGTDQTFNMLVGREFMKIKEKKEKFVITIPLLEGTDGRKMSKSFGNTIDLNEEPNQMFGKIMSIKDDLIVKYFTLLTDVGLDEISKIEESLKNSTINPRDAKINLALEIVKIYHGESEAKNAQNEFERVFQEGGVPETKKVGSKTGKIKALDLIMNLEMASSRSEAKRLIEQGGVKSNGEKIVNPNQLIDVEIGTIVQIGKLKAVEIMRS</sequence>
<dbReference type="InterPro" id="IPR036986">
    <property type="entry name" value="S4_RNA-bd_sf"/>
</dbReference>
<protein>
    <recommendedName>
        <fullName evidence="1 8">Tyrosine--tRNA ligase</fullName>
        <ecNumber evidence="1 8">6.1.1.1</ecNumber>
    </recommendedName>
</protein>
<name>A0A1G1W717_9BACT</name>
<dbReference type="SMART" id="SM00363">
    <property type="entry name" value="S4"/>
    <property type="match status" value="1"/>
</dbReference>
<evidence type="ECO:0000259" key="11">
    <source>
        <dbReference type="SMART" id="SM00363"/>
    </source>
</evidence>
<dbReference type="SUPFAM" id="SSF55174">
    <property type="entry name" value="Alpha-L RNA-binding motif"/>
    <property type="match status" value="1"/>
</dbReference>
<evidence type="ECO:0000256" key="3">
    <source>
        <dbReference type="ARBA" id="ARBA00022741"/>
    </source>
</evidence>
<dbReference type="InterPro" id="IPR002307">
    <property type="entry name" value="Tyr-tRNA-ligase"/>
</dbReference>
<dbReference type="GO" id="GO:0006437">
    <property type="term" value="P:tyrosyl-tRNA aminoacylation"/>
    <property type="evidence" value="ECO:0007669"/>
    <property type="project" value="UniProtKB-UniRule"/>
</dbReference>
<dbReference type="GO" id="GO:0003723">
    <property type="term" value="F:RNA binding"/>
    <property type="evidence" value="ECO:0007669"/>
    <property type="project" value="UniProtKB-KW"/>
</dbReference>
<evidence type="ECO:0000256" key="6">
    <source>
        <dbReference type="ARBA" id="ARBA00023146"/>
    </source>
</evidence>
<keyword evidence="9" id="KW-0694">RNA-binding</keyword>
<dbReference type="EMBL" id="MHCP01000025">
    <property type="protein sequence ID" value="OGY23431.1"/>
    <property type="molecule type" value="Genomic_DNA"/>
</dbReference>
<dbReference type="CDD" id="cd00165">
    <property type="entry name" value="S4"/>
    <property type="match status" value="1"/>
</dbReference>
<dbReference type="Pfam" id="PF00579">
    <property type="entry name" value="tRNA-synt_1b"/>
    <property type="match status" value="1"/>
</dbReference>
<keyword evidence="6 10" id="KW-0030">Aminoacyl-tRNA synthetase</keyword>
<evidence type="ECO:0000256" key="1">
    <source>
        <dbReference type="ARBA" id="ARBA00013160"/>
    </source>
</evidence>
<dbReference type="InterPro" id="IPR002305">
    <property type="entry name" value="aa-tRNA-synth_Ic"/>
</dbReference>
<dbReference type="Gene3D" id="3.40.50.620">
    <property type="entry name" value="HUPs"/>
    <property type="match status" value="1"/>
</dbReference>
<comment type="similarity">
    <text evidence="10">Belongs to the class-I aminoacyl-tRNA synthetase family.</text>
</comment>
<accession>A0A1G1W717</accession>
<dbReference type="PANTHER" id="PTHR11766">
    <property type="entry name" value="TYROSYL-TRNA SYNTHETASE"/>
    <property type="match status" value="1"/>
</dbReference>
<evidence type="ECO:0000313" key="13">
    <source>
        <dbReference type="Proteomes" id="UP000176631"/>
    </source>
</evidence>
<dbReference type="SUPFAM" id="SSF52374">
    <property type="entry name" value="Nucleotidylyl transferase"/>
    <property type="match status" value="1"/>
</dbReference>
<dbReference type="PRINTS" id="PR01040">
    <property type="entry name" value="TRNASYNTHTYR"/>
</dbReference>
<evidence type="ECO:0000256" key="10">
    <source>
        <dbReference type="RuleBase" id="RU363036"/>
    </source>
</evidence>
<dbReference type="AlphaFoldDB" id="A0A1G1W717"/>
<dbReference type="EC" id="6.1.1.1" evidence="1 8"/>
<evidence type="ECO:0000313" key="12">
    <source>
        <dbReference type="EMBL" id="OGY23431.1"/>
    </source>
</evidence>
<evidence type="ECO:0000256" key="7">
    <source>
        <dbReference type="ARBA" id="ARBA00048248"/>
    </source>
</evidence>
<reference evidence="12 13" key="1">
    <citation type="journal article" date="2016" name="Nat. Commun.">
        <title>Thousands of microbial genomes shed light on interconnected biogeochemical processes in an aquifer system.</title>
        <authorList>
            <person name="Anantharaman K."/>
            <person name="Brown C.T."/>
            <person name="Hug L.A."/>
            <person name="Sharon I."/>
            <person name="Castelle C.J."/>
            <person name="Probst A.J."/>
            <person name="Thomas B.C."/>
            <person name="Singh A."/>
            <person name="Wilkins M.J."/>
            <person name="Karaoz U."/>
            <person name="Brodie E.L."/>
            <person name="Williams K.H."/>
            <person name="Hubbard S.S."/>
            <person name="Banfield J.F."/>
        </authorList>
    </citation>
    <scope>NUCLEOTIDE SEQUENCE [LARGE SCALE GENOMIC DNA]</scope>
</reference>
<comment type="caution">
    <text evidence="12">The sequence shown here is derived from an EMBL/GenBank/DDBJ whole genome shotgun (WGS) entry which is preliminary data.</text>
</comment>
<dbReference type="Gene3D" id="1.10.240.10">
    <property type="entry name" value="Tyrosyl-Transfer RNA Synthetase"/>
    <property type="match status" value="1"/>
</dbReference>
<dbReference type="Pfam" id="PF01479">
    <property type="entry name" value="S4"/>
    <property type="match status" value="1"/>
</dbReference>
<dbReference type="InterPro" id="IPR002942">
    <property type="entry name" value="S4_RNA-bd"/>
</dbReference>
<dbReference type="GO" id="GO:0005524">
    <property type="term" value="F:ATP binding"/>
    <property type="evidence" value="ECO:0007669"/>
    <property type="project" value="UniProtKB-KW"/>
</dbReference>
<dbReference type="PROSITE" id="PS50889">
    <property type="entry name" value="S4"/>
    <property type="match status" value="1"/>
</dbReference>
<keyword evidence="5 10" id="KW-0648">Protein biosynthesis</keyword>
<evidence type="ECO:0000256" key="9">
    <source>
        <dbReference type="PROSITE-ProRule" id="PRU00182"/>
    </source>
</evidence>
<dbReference type="STRING" id="1802593.A2172_04350"/>
<dbReference type="PANTHER" id="PTHR11766:SF1">
    <property type="entry name" value="TYROSINE--TRNA LIGASE"/>
    <property type="match status" value="1"/>
</dbReference>
<dbReference type="InterPro" id="IPR024088">
    <property type="entry name" value="Tyr-tRNA-ligase_bac-type"/>
</dbReference>
<evidence type="ECO:0000256" key="5">
    <source>
        <dbReference type="ARBA" id="ARBA00022917"/>
    </source>
</evidence>
<dbReference type="GO" id="GO:0004831">
    <property type="term" value="F:tyrosine-tRNA ligase activity"/>
    <property type="evidence" value="ECO:0007669"/>
    <property type="project" value="UniProtKB-UniRule"/>
</dbReference>
<dbReference type="NCBIfam" id="TIGR00234">
    <property type="entry name" value="tyrS"/>
    <property type="match status" value="1"/>
</dbReference>